<dbReference type="STRING" id="351160.RCIA13"/>
<proteinExistence type="predicted"/>
<dbReference type="AlphaFoldDB" id="Q0W797"/>
<dbReference type="KEGG" id="rci:RCIA13"/>
<evidence type="ECO:0000313" key="2">
    <source>
        <dbReference type="Proteomes" id="UP000000663"/>
    </source>
</evidence>
<keyword evidence="2" id="KW-1185">Reference proteome</keyword>
<protein>
    <submittedName>
        <fullName evidence="1">Uncharacterized protein</fullName>
    </submittedName>
</protein>
<dbReference type="Proteomes" id="UP000000663">
    <property type="component" value="Chromosome"/>
</dbReference>
<gene>
    <name evidence="1" type="ORF">RCIA13</name>
</gene>
<sequence length="92" mass="10419">MLPHKHLANKRQRRGHSKFCTPTVIHFCQNNHGRGSRALTYHYLTHHLLKSSFSPHAIEPGVAPTWAFLFSKTTSSPWTSALAPLLKNSTEM</sequence>
<reference evidence="1 2" key="1">
    <citation type="journal article" date="2006" name="Science">
        <title>Genome of rice cluster I archaea -- the key methane producers in the rice rhizosphere.</title>
        <authorList>
            <person name="Erkel C."/>
            <person name="Kube M."/>
            <person name="Reinhardt R."/>
            <person name="Liesack W."/>
        </authorList>
    </citation>
    <scope>NUCLEOTIDE SEQUENCE [LARGE SCALE GENOMIC DNA]</scope>
    <source>
        <strain evidence="2">DSM 22066 / NBRC 105507 / MRE50</strain>
    </source>
</reference>
<accession>Q0W797</accession>
<evidence type="ECO:0000313" key="1">
    <source>
        <dbReference type="EMBL" id="CAJ35746.1"/>
    </source>
</evidence>
<organism evidence="1 2">
    <name type="scientific">Methanocella arvoryzae (strain DSM 22066 / NBRC 105507 / MRE50)</name>
    <dbReference type="NCBI Taxonomy" id="351160"/>
    <lineage>
        <taxon>Archaea</taxon>
        <taxon>Methanobacteriati</taxon>
        <taxon>Methanobacteriota</taxon>
        <taxon>Stenosarchaea group</taxon>
        <taxon>Methanomicrobia</taxon>
        <taxon>Methanocellales</taxon>
        <taxon>Methanocellaceae</taxon>
        <taxon>Methanocella</taxon>
    </lineage>
</organism>
<dbReference type="EMBL" id="AM114193">
    <property type="protein sequence ID" value="CAJ35746.1"/>
    <property type="molecule type" value="Genomic_DNA"/>
</dbReference>
<name>Q0W797_METAR</name>